<accession>A0A853FAL1</accession>
<organism evidence="1 2">
    <name type="scientific">Candidatus Thiodubiliella endoseptemdiera</name>
    <dbReference type="NCBI Taxonomy" id="2738886"/>
    <lineage>
        <taxon>Bacteria</taxon>
        <taxon>Pseudomonadati</taxon>
        <taxon>Pseudomonadota</taxon>
        <taxon>Gammaproteobacteria</taxon>
        <taxon>Candidatus Pseudothioglobaceae</taxon>
        <taxon>Candidatus Thiodubiliella</taxon>
    </lineage>
</organism>
<dbReference type="EMBL" id="JACCHT010000010">
    <property type="protein sequence ID" value="NYT28655.1"/>
    <property type="molecule type" value="Genomic_DNA"/>
</dbReference>
<evidence type="ECO:0000313" key="2">
    <source>
        <dbReference type="Proteomes" id="UP000568751"/>
    </source>
</evidence>
<reference evidence="1 2" key="1">
    <citation type="submission" date="2020-05" db="EMBL/GenBank/DDBJ databases">
        <title>Horizontal transmission and recombination maintain forever young bacterial symbiont genomes.</title>
        <authorList>
            <person name="Russell S.L."/>
            <person name="Pepper-Tunick E."/>
            <person name="Svedberg J."/>
            <person name="Byrne A."/>
            <person name="Ruelas Castillo J."/>
            <person name="Vollmers C."/>
            <person name="Beinart R.A."/>
            <person name="Corbett-Detig R."/>
        </authorList>
    </citation>
    <scope>NUCLEOTIDE SEQUENCE [LARGE SCALE GENOMIC DNA]</scope>
    <source>
        <strain evidence="1">455</strain>
    </source>
</reference>
<sequence>MLDGNAWIGKNNPDIEMIMMQVHDELVFGSQLKTDEFAHKNTGSDGKQLTH</sequence>
<comment type="caution">
    <text evidence="1">The sequence shown here is derived from an EMBL/GenBank/DDBJ whole genome shotgun (WGS) entry which is preliminary data.</text>
</comment>
<proteinExistence type="predicted"/>
<dbReference type="Proteomes" id="UP000568751">
    <property type="component" value="Unassembled WGS sequence"/>
</dbReference>
<gene>
    <name evidence="1" type="ORF">H0A76_12845</name>
</gene>
<evidence type="ECO:0008006" key="3">
    <source>
        <dbReference type="Google" id="ProtNLM"/>
    </source>
</evidence>
<protein>
    <recommendedName>
        <fullName evidence="3">DNA-directed DNA polymerase family A palm domain-containing protein</fullName>
    </recommendedName>
</protein>
<dbReference type="AlphaFoldDB" id="A0A853FAL1"/>
<name>A0A853FAL1_9GAMM</name>
<evidence type="ECO:0000313" key="1">
    <source>
        <dbReference type="EMBL" id="NYT28655.1"/>
    </source>
</evidence>